<keyword evidence="5 10" id="KW-0378">Hydrolase</keyword>
<feature type="transmembrane region" description="Helical" evidence="8">
    <location>
        <begin position="57"/>
        <end position="76"/>
    </location>
</feature>
<keyword evidence="7 8" id="KW-0472">Membrane</keyword>
<dbReference type="SUPFAM" id="SSF144091">
    <property type="entry name" value="Rhomboid-like"/>
    <property type="match status" value="1"/>
</dbReference>
<keyword evidence="6 8" id="KW-1133">Transmembrane helix</keyword>
<comment type="subcellular location">
    <subcellularLocation>
        <location evidence="1">Membrane</location>
        <topology evidence="1">Multi-pass membrane protein</topology>
    </subcellularLocation>
</comment>
<dbReference type="Proteomes" id="UP001597294">
    <property type="component" value="Unassembled WGS sequence"/>
</dbReference>
<feature type="transmembrane region" description="Helical" evidence="8">
    <location>
        <begin position="83"/>
        <end position="101"/>
    </location>
</feature>
<feature type="transmembrane region" description="Helical" evidence="8">
    <location>
        <begin position="133"/>
        <end position="153"/>
    </location>
</feature>
<dbReference type="RefSeq" id="WP_380247244.1">
    <property type="nucleotide sequence ID" value="NZ_JBHUII010000001.1"/>
</dbReference>
<feature type="transmembrane region" description="Helical" evidence="8">
    <location>
        <begin position="107"/>
        <end position="126"/>
    </location>
</feature>
<evidence type="ECO:0000256" key="1">
    <source>
        <dbReference type="ARBA" id="ARBA00004141"/>
    </source>
</evidence>
<dbReference type="GO" id="GO:0006508">
    <property type="term" value="P:proteolysis"/>
    <property type="evidence" value="ECO:0007669"/>
    <property type="project" value="UniProtKB-KW"/>
</dbReference>
<evidence type="ECO:0000256" key="5">
    <source>
        <dbReference type="ARBA" id="ARBA00022801"/>
    </source>
</evidence>
<dbReference type="Gene3D" id="1.20.1540.10">
    <property type="entry name" value="Rhomboid-like"/>
    <property type="match status" value="1"/>
</dbReference>
<feature type="transmembrane region" description="Helical" evidence="8">
    <location>
        <begin position="159"/>
        <end position="177"/>
    </location>
</feature>
<organism evidence="10 11">
    <name type="scientific">Kiloniella antarctica</name>
    <dbReference type="NCBI Taxonomy" id="1550907"/>
    <lineage>
        <taxon>Bacteria</taxon>
        <taxon>Pseudomonadati</taxon>
        <taxon>Pseudomonadota</taxon>
        <taxon>Alphaproteobacteria</taxon>
        <taxon>Rhodospirillales</taxon>
        <taxon>Kiloniellaceae</taxon>
        <taxon>Kiloniella</taxon>
    </lineage>
</organism>
<feature type="domain" description="Peptidase S54 rhomboid" evidence="9">
    <location>
        <begin position="47"/>
        <end position="174"/>
    </location>
</feature>
<evidence type="ECO:0000259" key="9">
    <source>
        <dbReference type="Pfam" id="PF01694"/>
    </source>
</evidence>
<evidence type="ECO:0000256" key="7">
    <source>
        <dbReference type="ARBA" id="ARBA00023136"/>
    </source>
</evidence>
<evidence type="ECO:0000256" key="6">
    <source>
        <dbReference type="ARBA" id="ARBA00022989"/>
    </source>
</evidence>
<dbReference type="InterPro" id="IPR035952">
    <property type="entry name" value="Rhomboid-like_sf"/>
</dbReference>
<accession>A0ABW5BD90</accession>
<evidence type="ECO:0000313" key="11">
    <source>
        <dbReference type="Proteomes" id="UP001597294"/>
    </source>
</evidence>
<name>A0ABW5BD90_9PROT</name>
<protein>
    <submittedName>
        <fullName evidence="10">Rhomboid family intramembrane serine protease</fullName>
        <ecNumber evidence="10">3.4.21.-</ecNumber>
    </submittedName>
</protein>
<keyword evidence="11" id="KW-1185">Reference proteome</keyword>
<keyword evidence="3 10" id="KW-0645">Protease</keyword>
<evidence type="ECO:0000313" key="10">
    <source>
        <dbReference type="EMBL" id="MFD2204062.1"/>
    </source>
</evidence>
<dbReference type="PANTHER" id="PTHR43066:SF1">
    <property type="entry name" value="RHOMBOID PROTEIN 2"/>
    <property type="match status" value="1"/>
</dbReference>
<proteinExistence type="inferred from homology"/>
<dbReference type="InterPro" id="IPR022764">
    <property type="entry name" value="Peptidase_S54_rhomboid_dom"/>
</dbReference>
<dbReference type="EMBL" id="JBHUII010000001">
    <property type="protein sequence ID" value="MFD2204062.1"/>
    <property type="molecule type" value="Genomic_DNA"/>
</dbReference>
<dbReference type="GO" id="GO:0008233">
    <property type="term" value="F:peptidase activity"/>
    <property type="evidence" value="ECO:0007669"/>
    <property type="project" value="UniProtKB-KW"/>
</dbReference>
<dbReference type="PANTHER" id="PTHR43066">
    <property type="entry name" value="RHOMBOID-RELATED PROTEIN"/>
    <property type="match status" value="1"/>
</dbReference>
<evidence type="ECO:0000256" key="8">
    <source>
        <dbReference type="SAM" id="Phobius"/>
    </source>
</evidence>
<dbReference type="EC" id="3.4.21.-" evidence="10"/>
<sequence>MAALIRVRDVLIFVGLMWGIFFLNWAFSGYLNTYGLIPRRIDGLPGIVLSPFLHANYVHLISNTVPLLVMGSFVALEGKWRFWIVAISIAIIGGVLVWLTGRGYNHIGASGVVYGLFAYVLGRAWWQRNFVSILLAIVVLALYSGIISTLFVFQSGISFEGHLFGFLSGGLVAYWSWGNKKSVKAG</sequence>
<comment type="similarity">
    <text evidence="2">Belongs to the peptidase S54 family.</text>
</comment>
<comment type="caution">
    <text evidence="10">The sequence shown here is derived from an EMBL/GenBank/DDBJ whole genome shotgun (WGS) entry which is preliminary data.</text>
</comment>
<reference evidence="11" key="1">
    <citation type="journal article" date="2019" name="Int. J. Syst. Evol. Microbiol.">
        <title>The Global Catalogue of Microorganisms (GCM) 10K type strain sequencing project: providing services to taxonomists for standard genome sequencing and annotation.</title>
        <authorList>
            <consortium name="The Broad Institute Genomics Platform"/>
            <consortium name="The Broad Institute Genome Sequencing Center for Infectious Disease"/>
            <person name="Wu L."/>
            <person name="Ma J."/>
        </authorList>
    </citation>
    <scope>NUCLEOTIDE SEQUENCE [LARGE SCALE GENOMIC DNA]</scope>
    <source>
        <strain evidence="11">CGMCC 4.7192</strain>
    </source>
</reference>
<dbReference type="Pfam" id="PF01694">
    <property type="entry name" value="Rhomboid"/>
    <property type="match status" value="1"/>
</dbReference>
<evidence type="ECO:0000256" key="3">
    <source>
        <dbReference type="ARBA" id="ARBA00022670"/>
    </source>
</evidence>
<evidence type="ECO:0000256" key="4">
    <source>
        <dbReference type="ARBA" id="ARBA00022692"/>
    </source>
</evidence>
<keyword evidence="4 8" id="KW-0812">Transmembrane</keyword>
<feature type="transmembrane region" description="Helical" evidence="8">
    <location>
        <begin position="12"/>
        <end position="37"/>
    </location>
</feature>
<gene>
    <name evidence="10" type="ORF">ACFSKO_00465</name>
</gene>
<evidence type="ECO:0000256" key="2">
    <source>
        <dbReference type="ARBA" id="ARBA00009045"/>
    </source>
</evidence>